<evidence type="ECO:0000256" key="1">
    <source>
        <dbReference type="ARBA" id="ARBA00022491"/>
    </source>
</evidence>
<evidence type="ECO:0000256" key="3">
    <source>
        <dbReference type="ARBA" id="ARBA00023125"/>
    </source>
</evidence>
<dbReference type="InterPro" id="IPR000524">
    <property type="entry name" value="Tscrpt_reg_HTH_GntR"/>
</dbReference>
<reference evidence="6 7" key="1">
    <citation type="submission" date="2018-07" db="EMBL/GenBank/DDBJ databases">
        <title>Mechanisms of high-level aminoglycoside resistance among Gram-negative pathogens in Brazil.</title>
        <authorList>
            <person name="Ballaben A.S."/>
            <person name="Darini A.L.C."/>
            <person name="Doi Y."/>
        </authorList>
    </citation>
    <scope>NUCLEOTIDE SEQUENCE [LARGE SCALE GENOMIC DNA]</scope>
    <source>
        <strain evidence="6 7">B2-305</strain>
    </source>
</reference>
<feature type="domain" description="HTH gntR-type" evidence="5">
    <location>
        <begin position="9"/>
        <end position="57"/>
    </location>
</feature>
<evidence type="ECO:0000256" key="4">
    <source>
        <dbReference type="ARBA" id="ARBA00023163"/>
    </source>
</evidence>
<dbReference type="Proteomes" id="UP000253594">
    <property type="component" value="Unassembled WGS sequence"/>
</dbReference>
<evidence type="ECO:0000256" key="2">
    <source>
        <dbReference type="ARBA" id="ARBA00023015"/>
    </source>
</evidence>
<dbReference type="InterPro" id="IPR036390">
    <property type="entry name" value="WH_DNA-bd_sf"/>
</dbReference>
<evidence type="ECO:0000313" key="7">
    <source>
        <dbReference type="Proteomes" id="UP000253594"/>
    </source>
</evidence>
<organism evidence="6 7">
    <name type="scientific">Pseudomonas aeruginosa</name>
    <dbReference type="NCBI Taxonomy" id="287"/>
    <lineage>
        <taxon>Bacteria</taxon>
        <taxon>Pseudomonadati</taxon>
        <taxon>Pseudomonadota</taxon>
        <taxon>Gammaproteobacteria</taxon>
        <taxon>Pseudomonadales</taxon>
        <taxon>Pseudomonadaceae</taxon>
        <taxon>Pseudomonas</taxon>
    </lineage>
</organism>
<protein>
    <submittedName>
        <fullName evidence="6">GntR family transcriptional regulator</fullName>
    </submittedName>
</protein>
<comment type="caution">
    <text evidence="6">The sequence shown here is derived from an EMBL/GenBank/DDBJ whole genome shotgun (WGS) entry which is preliminary data.</text>
</comment>
<dbReference type="SMART" id="SM00345">
    <property type="entry name" value="HTH_GNTR"/>
    <property type="match status" value="1"/>
</dbReference>
<accession>A0A367LVE2</accession>
<proteinExistence type="predicted"/>
<dbReference type="CDD" id="cd07377">
    <property type="entry name" value="WHTH_GntR"/>
    <property type="match status" value="1"/>
</dbReference>
<keyword evidence="4" id="KW-0804">Transcription</keyword>
<keyword evidence="2" id="KW-0805">Transcription regulation</keyword>
<name>A0A367LVE2_PSEAI</name>
<dbReference type="AlphaFoldDB" id="A0A367LVE2"/>
<evidence type="ECO:0000259" key="5">
    <source>
        <dbReference type="PROSITE" id="PS50949"/>
    </source>
</evidence>
<dbReference type="Pfam" id="PF00392">
    <property type="entry name" value="GntR"/>
    <property type="match status" value="1"/>
</dbReference>
<dbReference type="EMBL" id="QORE01003552">
    <property type="protein sequence ID" value="RCI68865.1"/>
    <property type="molecule type" value="Genomic_DNA"/>
</dbReference>
<dbReference type="InterPro" id="IPR036388">
    <property type="entry name" value="WH-like_DNA-bd_sf"/>
</dbReference>
<dbReference type="SUPFAM" id="SSF46785">
    <property type="entry name" value="Winged helix' DNA-binding domain"/>
    <property type="match status" value="1"/>
</dbReference>
<dbReference type="PROSITE" id="PS50949">
    <property type="entry name" value="HTH_GNTR"/>
    <property type="match status" value="1"/>
</dbReference>
<dbReference type="PANTHER" id="PTHR43537">
    <property type="entry name" value="TRANSCRIPTIONAL REGULATOR, GNTR FAMILY"/>
    <property type="match status" value="1"/>
</dbReference>
<dbReference type="PRINTS" id="PR00035">
    <property type="entry name" value="HTHGNTR"/>
</dbReference>
<keyword evidence="1" id="KW-0678">Repressor</keyword>
<dbReference type="PANTHER" id="PTHR43537:SF34">
    <property type="entry name" value="PYRUVATE DEHYDROGENASE COMPLEX REPRESSOR"/>
    <property type="match status" value="1"/>
</dbReference>
<sequence>MEFGQVRQRRLSDDIVAQLEAMILEGTLKSGERLPAERVLAEQFGVSRPSLREAIQK</sequence>
<dbReference type="GO" id="GO:0003700">
    <property type="term" value="F:DNA-binding transcription factor activity"/>
    <property type="evidence" value="ECO:0007669"/>
    <property type="project" value="InterPro"/>
</dbReference>
<keyword evidence="3" id="KW-0238">DNA-binding</keyword>
<dbReference type="Gene3D" id="1.10.10.10">
    <property type="entry name" value="Winged helix-like DNA-binding domain superfamily/Winged helix DNA-binding domain"/>
    <property type="match status" value="1"/>
</dbReference>
<gene>
    <name evidence="6" type="ORF">DT376_42355</name>
</gene>
<evidence type="ECO:0000313" key="6">
    <source>
        <dbReference type="EMBL" id="RCI68865.1"/>
    </source>
</evidence>
<feature type="non-terminal residue" evidence="6">
    <location>
        <position position="57"/>
    </location>
</feature>
<dbReference type="GO" id="GO:0003677">
    <property type="term" value="F:DNA binding"/>
    <property type="evidence" value="ECO:0007669"/>
    <property type="project" value="UniProtKB-KW"/>
</dbReference>